<proteinExistence type="inferred from homology"/>
<dbReference type="PRINTS" id="PR01346">
    <property type="entry name" value="HELNAPAPROT"/>
</dbReference>
<dbReference type="RefSeq" id="WP_172300605.1">
    <property type="nucleotide sequence ID" value="NZ_CP053716.1"/>
</dbReference>
<comment type="similarity">
    <text evidence="1 2">Belongs to the Dps family.</text>
</comment>
<gene>
    <name evidence="4" type="ORF">HLV38_05580</name>
</gene>
<dbReference type="EMBL" id="CP053716">
    <property type="protein sequence ID" value="QKF07644.1"/>
    <property type="molecule type" value="Genomic_DNA"/>
</dbReference>
<organism evidence="4 5">
    <name type="scientific">Berryella wangjianweii</name>
    <dbReference type="NCBI Taxonomy" id="2734634"/>
    <lineage>
        <taxon>Bacteria</taxon>
        <taxon>Bacillati</taxon>
        <taxon>Actinomycetota</taxon>
        <taxon>Coriobacteriia</taxon>
        <taxon>Eggerthellales</taxon>
        <taxon>Eggerthellaceae</taxon>
        <taxon>Berryella</taxon>
    </lineage>
</organism>
<dbReference type="Gene3D" id="1.20.1260.10">
    <property type="match status" value="1"/>
</dbReference>
<dbReference type="InterPro" id="IPR012347">
    <property type="entry name" value="Ferritin-like"/>
</dbReference>
<dbReference type="InterPro" id="IPR008331">
    <property type="entry name" value="Ferritin_DPS_dom"/>
</dbReference>
<reference evidence="5" key="1">
    <citation type="submission" date="2020-05" db="EMBL/GenBank/DDBJ databases">
        <title>Novel species in genus Nocardioides.</title>
        <authorList>
            <person name="Zhang G."/>
        </authorList>
    </citation>
    <scope>NUCLEOTIDE SEQUENCE [LARGE SCALE GENOMIC DNA]</scope>
    <source>
        <strain evidence="5">zg-1050</strain>
    </source>
</reference>
<dbReference type="InterPro" id="IPR002177">
    <property type="entry name" value="DPS_DNA-bd"/>
</dbReference>
<dbReference type="PIRSF" id="PIRSF005900">
    <property type="entry name" value="Dps"/>
    <property type="match status" value="1"/>
</dbReference>
<evidence type="ECO:0000256" key="1">
    <source>
        <dbReference type="ARBA" id="ARBA00009497"/>
    </source>
</evidence>
<keyword evidence="5" id="KW-1185">Reference proteome</keyword>
<feature type="domain" description="Ferritin/DPS" evidence="3">
    <location>
        <begin position="5"/>
        <end position="140"/>
    </location>
</feature>
<dbReference type="Proteomes" id="UP000503297">
    <property type="component" value="Chromosome"/>
</dbReference>
<protein>
    <submittedName>
        <fullName evidence="4">DNA starvation/stationary phase protection protein</fullName>
    </submittedName>
</protein>
<dbReference type="PANTHER" id="PTHR42932">
    <property type="entry name" value="GENERAL STRESS PROTEIN 20U"/>
    <property type="match status" value="1"/>
</dbReference>
<dbReference type="Pfam" id="PF00210">
    <property type="entry name" value="Ferritin"/>
    <property type="match status" value="1"/>
</dbReference>
<dbReference type="CDD" id="cd01043">
    <property type="entry name" value="DPS"/>
    <property type="match status" value="1"/>
</dbReference>
<dbReference type="KEGG" id="bwa:HLV38_05580"/>
<sequence length="143" mass="15641">MLESKLNNLLSDYVVLSHKTQNFHWYVKGTGFFAAHAALETLYDQTFDTIDEIAEQILMVGGKPVASLAEFAKLASIEEAPAQYIEPIEAYGILKADYEKVLAEVKDVKAAAEEAGVDLIAGAMDELIASLSKSVWMLSQSLL</sequence>
<dbReference type="PANTHER" id="PTHR42932:SF1">
    <property type="entry name" value="GENERAL STRESS PROTEIN 20U"/>
    <property type="match status" value="1"/>
</dbReference>
<evidence type="ECO:0000313" key="4">
    <source>
        <dbReference type="EMBL" id="QKF07644.1"/>
    </source>
</evidence>
<dbReference type="SUPFAM" id="SSF47240">
    <property type="entry name" value="Ferritin-like"/>
    <property type="match status" value="1"/>
</dbReference>
<evidence type="ECO:0000256" key="2">
    <source>
        <dbReference type="RuleBase" id="RU003875"/>
    </source>
</evidence>
<evidence type="ECO:0000313" key="5">
    <source>
        <dbReference type="Proteomes" id="UP000503297"/>
    </source>
</evidence>
<dbReference type="AlphaFoldDB" id="A0A6M8J273"/>
<dbReference type="InterPro" id="IPR009078">
    <property type="entry name" value="Ferritin-like_SF"/>
</dbReference>
<name>A0A6M8J273_9ACTN</name>
<evidence type="ECO:0000259" key="3">
    <source>
        <dbReference type="Pfam" id="PF00210"/>
    </source>
</evidence>
<dbReference type="GO" id="GO:0008199">
    <property type="term" value="F:ferric iron binding"/>
    <property type="evidence" value="ECO:0007669"/>
    <property type="project" value="InterPro"/>
</dbReference>
<accession>A0A6M8J273</accession>